<evidence type="ECO:0008006" key="4">
    <source>
        <dbReference type="Google" id="ProtNLM"/>
    </source>
</evidence>
<protein>
    <recommendedName>
        <fullName evidence="4">PsbP C-terminal domain-containing protein</fullName>
    </recommendedName>
</protein>
<feature type="signal peptide" evidence="1">
    <location>
        <begin position="1"/>
        <end position="19"/>
    </location>
</feature>
<proteinExistence type="predicted"/>
<evidence type="ECO:0000256" key="1">
    <source>
        <dbReference type="SAM" id="SignalP"/>
    </source>
</evidence>
<dbReference type="Proteomes" id="UP000319732">
    <property type="component" value="Unassembled WGS sequence"/>
</dbReference>
<feature type="chain" id="PRO_5022073919" description="PsbP C-terminal domain-containing protein" evidence="1">
    <location>
        <begin position="20"/>
        <end position="190"/>
    </location>
</feature>
<comment type="caution">
    <text evidence="2">The sequence shown here is derived from an EMBL/GenBank/DDBJ whole genome shotgun (WGS) entry which is preliminary data.</text>
</comment>
<keyword evidence="3" id="KW-1185">Reference proteome</keyword>
<name>A0A545TAG8_9GAMM</name>
<reference evidence="2 3" key="1">
    <citation type="submission" date="2019-06" db="EMBL/GenBank/DDBJ databases">
        <title>Whole genome sequence for Cellvibrionaceae sp. R142.</title>
        <authorList>
            <person name="Wang G."/>
        </authorList>
    </citation>
    <scope>NUCLEOTIDE SEQUENCE [LARGE SCALE GENOMIC DNA]</scope>
    <source>
        <strain evidence="2 3">R142</strain>
    </source>
</reference>
<accession>A0A545TAG8</accession>
<keyword evidence="1" id="KW-0732">Signal</keyword>
<dbReference type="PROSITE" id="PS51257">
    <property type="entry name" value="PROKAR_LIPOPROTEIN"/>
    <property type="match status" value="1"/>
</dbReference>
<dbReference type="OrthoDB" id="6306524at2"/>
<evidence type="ECO:0000313" key="2">
    <source>
        <dbReference type="EMBL" id="TQV74184.1"/>
    </source>
</evidence>
<dbReference type="AlphaFoldDB" id="A0A545TAG8"/>
<gene>
    <name evidence="2" type="ORF">FKG94_16385</name>
</gene>
<evidence type="ECO:0000313" key="3">
    <source>
        <dbReference type="Proteomes" id="UP000319732"/>
    </source>
</evidence>
<dbReference type="RefSeq" id="WP_142905407.1">
    <property type="nucleotide sequence ID" value="NZ_ML660096.1"/>
</dbReference>
<organism evidence="2 3">
    <name type="scientific">Exilibacterium tricleocarpae</name>
    <dbReference type="NCBI Taxonomy" id="2591008"/>
    <lineage>
        <taxon>Bacteria</taxon>
        <taxon>Pseudomonadati</taxon>
        <taxon>Pseudomonadota</taxon>
        <taxon>Gammaproteobacteria</taxon>
        <taxon>Cellvibrionales</taxon>
        <taxon>Cellvibrionaceae</taxon>
        <taxon>Exilibacterium</taxon>
    </lineage>
</organism>
<sequence length="190" mass="20909">MKKIILTLFILSLSGCVQYSLVPAKTTTGGGIQITPSIAWNKAPSQYNPGKNTEVWTADGQSLNQLVFVGGVSTGSPIFKQPNKNIPMPAFSSDMLPNEIEEMVETSIKNRYNGQVAVDTSNLRPAKFGDNRGFRFNVEYFTVNGLQTKGDVIASIKDDQLYMIIFTAAGMHYYDKYIGEVEKLFASAAF</sequence>
<dbReference type="EMBL" id="VHSG01000017">
    <property type="protein sequence ID" value="TQV74184.1"/>
    <property type="molecule type" value="Genomic_DNA"/>
</dbReference>